<comment type="similarity">
    <text evidence="1">Belongs to the short-chain dehydrogenases/reductases (SDR) family.</text>
</comment>
<evidence type="ECO:0000313" key="4">
    <source>
        <dbReference type="Proteomes" id="UP001611383"/>
    </source>
</evidence>
<dbReference type="PANTHER" id="PTHR24321:SF8">
    <property type="entry name" value="ESTRADIOL 17-BETA-DEHYDROGENASE 8-RELATED"/>
    <property type="match status" value="1"/>
</dbReference>
<dbReference type="EMBL" id="CP043494">
    <property type="protein sequence ID" value="WNG47369.1"/>
    <property type="molecule type" value="Genomic_DNA"/>
</dbReference>
<dbReference type="CDD" id="cd05233">
    <property type="entry name" value="SDR_c"/>
    <property type="match status" value="1"/>
</dbReference>
<dbReference type="InterPro" id="IPR020904">
    <property type="entry name" value="Sc_DH/Rdtase_CS"/>
</dbReference>
<organism evidence="3 4">
    <name type="scientific">Archangium minus</name>
    <dbReference type="NCBI Taxonomy" id="83450"/>
    <lineage>
        <taxon>Bacteria</taxon>
        <taxon>Pseudomonadati</taxon>
        <taxon>Myxococcota</taxon>
        <taxon>Myxococcia</taxon>
        <taxon>Myxococcales</taxon>
        <taxon>Cystobacterineae</taxon>
        <taxon>Archangiaceae</taxon>
        <taxon>Archangium</taxon>
    </lineage>
</organism>
<dbReference type="RefSeq" id="WP_395803609.1">
    <property type="nucleotide sequence ID" value="NZ_CP043494.1"/>
</dbReference>
<dbReference type="GO" id="GO:0047936">
    <property type="term" value="F:glucose 1-dehydrogenase [NAD(P)+] activity"/>
    <property type="evidence" value="ECO:0007669"/>
    <property type="project" value="UniProtKB-EC"/>
</dbReference>
<dbReference type="PRINTS" id="PR00081">
    <property type="entry name" value="GDHRDH"/>
</dbReference>
<dbReference type="NCBIfam" id="NF005559">
    <property type="entry name" value="PRK07231.1"/>
    <property type="match status" value="1"/>
</dbReference>
<evidence type="ECO:0000256" key="2">
    <source>
        <dbReference type="ARBA" id="ARBA00023002"/>
    </source>
</evidence>
<keyword evidence="2 3" id="KW-0560">Oxidoreductase</keyword>
<accession>A0ABY9WW51</accession>
<dbReference type="PANTHER" id="PTHR24321">
    <property type="entry name" value="DEHYDROGENASES, SHORT CHAIN"/>
    <property type="match status" value="1"/>
</dbReference>
<reference evidence="3 4" key="1">
    <citation type="submission" date="2019-08" db="EMBL/GenBank/DDBJ databases">
        <title>Archangium and Cystobacter genomes.</title>
        <authorList>
            <person name="Chen I.-C.K."/>
            <person name="Wielgoss S."/>
        </authorList>
    </citation>
    <scope>NUCLEOTIDE SEQUENCE [LARGE SCALE GENOMIC DNA]</scope>
    <source>
        <strain evidence="3 4">Cbm 6</strain>
    </source>
</reference>
<dbReference type="Proteomes" id="UP001611383">
    <property type="component" value="Chromosome"/>
</dbReference>
<protein>
    <submittedName>
        <fullName evidence="3">Glucose 1-dehydrogenase</fullName>
        <ecNumber evidence="3">1.1.1.47</ecNumber>
    </submittedName>
</protein>
<dbReference type="Gene3D" id="3.40.50.720">
    <property type="entry name" value="NAD(P)-binding Rossmann-like Domain"/>
    <property type="match status" value="1"/>
</dbReference>
<dbReference type="PRINTS" id="PR00080">
    <property type="entry name" value="SDRFAMILY"/>
</dbReference>
<keyword evidence="4" id="KW-1185">Reference proteome</keyword>
<dbReference type="EC" id="1.1.1.47" evidence="3"/>
<dbReference type="InterPro" id="IPR002347">
    <property type="entry name" value="SDR_fam"/>
</dbReference>
<name>A0ABY9WW51_9BACT</name>
<evidence type="ECO:0000313" key="3">
    <source>
        <dbReference type="EMBL" id="WNG47369.1"/>
    </source>
</evidence>
<proteinExistence type="inferred from homology"/>
<sequence>MGMLKNKVILVTGASSGIGWATSIALAEAGARVVASARREAKCRELVALIKERGGEATWVKADMTVERDIEGLVQTALSTYGRLDGAFNNAGGGIMKPFIETTNEEYDFLMNTNLRGVFWCMKHQLKAMLAGGGGAIVNCASVGAWRAVPGVSIYSATKAAVVSLTRGAAVEYAQQGLRINSVSPGVIESEMATEGWRLDDPQGRAFAAGIHPMNRVGAPEEVASLVAYLLSDKASFITGQDFAVDGGLTATGVSPLALKQAG</sequence>
<dbReference type="Pfam" id="PF13561">
    <property type="entry name" value="adh_short_C2"/>
    <property type="match status" value="1"/>
</dbReference>
<gene>
    <name evidence="3" type="ORF">F0U60_26995</name>
</gene>
<dbReference type="InterPro" id="IPR036291">
    <property type="entry name" value="NAD(P)-bd_dom_sf"/>
</dbReference>
<dbReference type="PROSITE" id="PS00061">
    <property type="entry name" value="ADH_SHORT"/>
    <property type="match status" value="1"/>
</dbReference>
<evidence type="ECO:0000256" key="1">
    <source>
        <dbReference type="ARBA" id="ARBA00006484"/>
    </source>
</evidence>
<dbReference type="SUPFAM" id="SSF51735">
    <property type="entry name" value="NAD(P)-binding Rossmann-fold domains"/>
    <property type="match status" value="1"/>
</dbReference>